<proteinExistence type="inferred from homology"/>
<feature type="compositionally biased region" description="Basic and acidic residues" evidence="6">
    <location>
        <begin position="102"/>
        <end position="111"/>
    </location>
</feature>
<reference evidence="9" key="1">
    <citation type="journal article" date="2019" name="Int. J. Syst. Evol. Microbiol.">
        <title>The Global Catalogue of Microorganisms (GCM) 10K type strain sequencing project: providing services to taxonomists for standard genome sequencing and annotation.</title>
        <authorList>
            <consortium name="The Broad Institute Genomics Platform"/>
            <consortium name="The Broad Institute Genome Sequencing Center for Infectious Disease"/>
            <person name="Wu L."/>
            <person name="Ma J."/>
        </authorList>
    </citation>
    <scope>NUCLEOTIDE SEQUENCE [LARGE SCALE GENOMIC DNA]</scope>
    <source>
        <strain evidence="9">JCM 17137</strain>
    </source>
</reference>
<gene>
    <name evidence="8" type="ORF">GCM10022402_08750</name>
</gene>
<dbReference type="EMBL" id="BAABDD010000003">
    <property type="protein sequence ID" value="GAA3730308.1"/>
    <property type="molecule type" value="Genomic_DNA"/>
</dbReference>
<dbReference type="Gene3D" id="1.10.1740.10">
    <property type="match status" value="1"/>
</dbReference>
<evidence type="ECO:0000256" key="1">
    <source>
        <dbReference type="ARBA" id="ARBA00023015"/>
    </source>
</evidence>
<evidence type="ECO:0000256" key="5">
    <source>
        <dbReference type="RuleBase" id="RU000716"/>
    </source>
</evidence>
<dbReference type="InterPro" id="IPR013325">
    <property type="entry name" value="RNA_pol_sigma_r2"/>
</dbReference>
<accession>A0ABP7F348</accession>
<keyword evidence="1 5" id="KW-0805">Transcription regulation</keyword>
<comment type="similarity">
    <text evidence="5">Belongs to the sigma-70 factor family. ECF subfamily.</text>
</comment>
<evidence type="ECO:0000313" key="8">
    <source>
        <dbReference type="EMBL" id="GAA3730308.1"/>
    </source>
</evidence>
<evidence type="ECO:0000256" key="2">
    <source>
        <dbReference type="ARBA" id="ARBA00023082"/>
    </source>
</evidence>
<dbReference type="RefSeq" id="WP_344967532.1">
    <property type="nucleotide sequence ID" value="NZ_BAABDD010000003.1"/>
</dbReference>
<keyword evidence="9" id="KW-1185">Reference proteome</keyword>
<organism evidence="8 9">
    <name type="scientific">Salinactinospora qingdaonensis</name>
    <dbReference type="NCBI Taxonomy" id="702744"/>
    <lineage>
        <taxon>Bacteria</taxon>
        <taxon>Bacillati</taxon>
        <taxon>Actinomycetota</taxon>
        <taxon>Actinomycetes</taxon>
        <taxon>Streptosporangiales</taxon>
        <taxon>Nocardiopsidaceae</taxon>
        <taxon>Salinactinospora</taxon>
    </lineage>
</organism>
<name>A0ABP7F348_9ACTN</name>
<evidence type="ECO:0000256" key="3">
    <source>
        <dbReference type="ARBA" id="ARBA00023125"/>
    </source>
</evidence>
<protein>
    <recommendedName>
        <fullName evidence="5">RNA polymerase sigma factor</fullName>
    </recommendedName>
</protein>
<dbReference type="NCBIfam" id="TIGR02937">
    <property type="entry name" value="sigma70-ECF"/>
    <property type="match status" value="1"/>
</dbReference>
<dbReference type="PANTHER" id="PTHR43133:SF52">
    <property type="entry name" value="ECF RNA POLYMERASE SIGMA FACTOR SIGL"/>
    <property type="match status" value="1"/>
</dbReference>
<dbReference type="InterPro" id="IPR014284">
    <property type="entry name" value="RNA_pol_sigma-70_dom"/>
</dbReference>
<comment type="caution">
    <text evidence="8">The sequence shown here is derived from an EMBL/GenBank/DDBJ whole genome shotgun (WGS) entry which is preliminary data.</text>
</comment>
<feature type="region of interest" description="Disordered" evidence="6">
    <location>
        <begin position="1"/>
        <end position="24"/>
    </location>
</feature>
<dbReference type="PANTHER" id="PTHR43133">
    <property type="entry name" value="RNA POLYMERASE ECF-TYPE SIGMA FACTO"/>
    <property type="match status" value="1"/>
</dbReference>
<feature type="region of interest" description="Disordered" evidence="6">
    <location>
        <begin position="102"/>
        <end position="128"/>
    </location>
</feature>
<evidence type="ECO:0000256" key="4">
    <source>
        <dbReference type="ARBA" id="ARBA00023163"/>
    </source>
</evidence>
<evidence type="ECO:0000256" key="6">
    <source>
        <dbReference type="SAM" id="MobiDB-lite"/>
    </source>
</evidence>
<feature type="domain" description="RNA polymerase sigma-70 region 2" evidence="7">
    <location>
        <begin position="39"/>
        <end position="106"/>
    </location>
</feature>
<dbReference type="Pfam" id="PF04542">
    <property type="entry name" value="Sigma70_r2"/>
    <property type="match status" value="1"/>
</dbReference>
<dbReference type="Proteomes" id="UP001500908">
    <property type="component" value="Unassembled WGS sequence"/>
</dbReference>
<keyword evidence="4 5" id="KW-0804">Transcription</keyword>
<dbReference type="InterPro" id="IPR000838">
    <property type="entry name" value="RNA_pol_sigma70_ECF_CS"/>
</dbReference>
<keyword evidence="3 5" id="KW-0238">DNA-binding</keyword>
<dbReference type="InterPro" id="IPR007627">
    <property type="entry name" value="RNA_pol_sigma70_r2"/>
</dbReference>
<evidence type="ECO:0000259" key="7">
    <source>
        <dbReference type="Pfam" id="PF04542"/>
    </source>
</evidence>
<dbReference type="SUPFAM" id="SSF88946">
    <property type="entry name" value="Sigma2 domain of RNA polymerase sigma factors"/>
    <property type="match status" value="1"/>
</dbReference>
<keyword evidence="2 5" id="KW-0731">Sigma factor</keyword>
<evidence type="ECO:0000313" key="9">
    <source>
        <dbReference type="Proteomes" id="UP001500908"/>
    </source>
</evidence>
<dbReference type="InterPro" id="IPR039425">
    <property type="entry name" value="RNA_pol_sigma-70-like"/>
</dbReference>
<dbReference type="PROSITE" id="PS01063">
    <property type="entry name" value="SIGMA70_ECF"/>
    <property type="match status" value="1"/>
</dbReference>
<sequence length="128" mass="14766">MPDTPGNEDVPPPQRAPAHEHIDVRPSTEDEYFRFREVFDAHHEAVLKFVLRINGGRRPQAEDITQETLLKAWRSLDGLHGDVAQIRPWLYTVARRLVIDAERTRQARPREVSGAPSKSWPRATPRTR</sequence>